<proteinExistence type="predicted"/>
<feature type="region of interest" description="Disordered" evidence="1">
    <location>
        <begin position="700"/>
        <end position="719"/>
    </location>
</feature>
<evidence type="ECO:0000313" key="2">
    <source>
        <dbReference type="EMBL" id="KAA8585593.1"/>
    </source>
</evidence>
<comment type="caution">
    <text evidence="2">The sequence shown here is derived from an EMBL/GenBank/DDBJ whole genome shotgun (WGS) entry which is preliminary data.</text>
</comment>
<protein>
    <recommendedName>
        <fullName evidence="4">A-kinase anchor protein 2 C-terminal domain-containing protein</fullName>
    </recommendedName>
</protein>
<feature type="non-terminal residue" evidence="2">
    <location>
        <position position="803"/>
    </location>
</feature>
<dbReference type="Proteomes" id="UP000327493">
    <property type="component" value="Chromosome 15"/>
</dbReference>
<gene>
    <name evidence="2" type="ORF">FQN60_004287</name>
</gene>
<feature type="compositionally biased region" description="Basic and acidic residues" evidence="1">
    <location>
        <begin position="300"/>
        <end position="310"/>
    </location>
</feature>
<feature type="region of interest" description="Disordered" evidence="1">
    <location>
        <begin position="434"/>
        <end position="453"/>
    </location>
</feature>
<feature type="compositionally biased region" description="Basic and acidic residues" evidence="1">
    <location>
        <begin position="700"/>
        <end position="709"/>
    </location>
</feature>
<reference evidence="2 3" key="1">
    <citation type="submission" date="2019-08" db="EMBL/GenBank/DDBJ databases">
        <title>A chromosome-level genome assembly, high-density linkage maps, and genome scans reveal the genomic architecture of hybrid incompatibilities underlying speciation via character displacement in darters (Percidae: Etheostominae).</title>
        <authorList>
            <person name="Moran R.L."/>
            <person name="Catchen J.M."/>
            <person name="Fuller R.C."/>
        </authorList>
    </citation>
    <scope>NUCLEOTIDE SEQUENCE [LARGE SCALE GENOMIC DNA]</scope>
    <source>
        <strain evidence="2">EspeVRDwgs_2016</strain>
        <tissue evidence="2">Muscle</tissue>
    </source>
</reference>
<feature type="region of interest" description="Disordered" evidence="1">
    <location>
        <begin position="1"/>
        <end position="25"/>
    </location>
</feature>
<feature type="compositionally biased region" description="Acidic residues" evidence="1">
    <location>
        <begin position="324"/>
        <end position="335"/>
    </location>
</feature>
<feature type="compositionally biased region" description="Basic and acidic residues" evidence="1">
    <location>
        <begin position="437"/>
        <end position="449"/>
    </location>
</feature>
<feature type="compositionally biased region" description="Polar residues" evidence="1">
    <location>
        <begin position="259"/>
        <end position="284"/>
    </location>
</feature>
<feature type="region of interest" description="Disordered" evidence="1">
    <location>
        <begin position="775"/>
        <end position="803"/>
    </location>
</feature>
<name>A0A5J5CXF0_9PERO</name>
<feature type="compositionally biased region" description="Basic and acidic residues" evidence="1">
    <location>
        <begin position="158"/>
        <end position="186"/>
    </location>
</feature>
<feature type="region of interest" description="Disordered" evidence="1">
    <location>
        <begin position="361"/>
        <end position="390"/>
    </location>
</feature>
<accession>A0A5J5CXF0</accession>
<sequence length="803" mass="89015">MKMHSNTPVTDHKDEPCGQSPGDETSFAPLASAVITRYVGVMDDEGADDVFIPLPPSYMDLLLPGEGSTDATASYSGLTLTNGAADATEDEANPGGLDRHHGEKQIMAEQSEVDKEIAGTPQTSEEKNNLPNDQNQRSMEEICYLSGRQPQENTTGGEESKLEHEDMAVLSERQEKWREVEKDKYPKQVPSSSDETSENETYFEKKGTQSEEMCGIFASDSKPTTENVHCDNEEKKALTRASLRATGEDFEPNGPPELSQCNHNRTDAATNPPQVPETPTQVSNGDKAHVDTSSLNYTVTKDKWVRRESDSSETQVSRLSVSGGDEDMPTMEEQEDGNRRIATDIQQGEQLLQRLERLQLQQDGCSPESPQDSQKVEQETRGETIGAFGTEVDNLKARDVDLTCGDETEESRFHPAKTNLMEKKDVDARMSLSTKPVDSERQAPARDSHFNPLIKTPASGSWVPADLSLSNTLEKSPGQVPFPPPFQRPSVAEMSVETSIQEEVQGRQILQRAVGVLNQADNPDVLEIPFKTNISLEPLSTKDGPPGDWQFSEQKMKKEISQEIQRELVLVNQGKIPGGYSKGEVRQLKETKLLFEAFQQDNTEGPQRQRKPRTTLKKGRVYPSVLERTHSLEMLSLKSSSLSRAHSLRQWKDTEKTPEILRSMSPRGGSRDKTRLPAYTKGPLYRSMDSIKTDVPAVDMGRRSRDGHATQDSPVLQRNPFVKLRPALALKPEVEKDIREAKEREEELRRQSLASALSRAVNGSCLICRCRRAEGRREGDGLPSGCSHQGSSGSGVGETQITD</sequence>
<feature type="region of interest" description="Disordered" evidence="1">
    <location>
        <begin position="111"/>
        <end position="339"/>
    </location>
</feature>
<dbReference type="EMBL" id="VOFY01000015">
    <property type="protein sequence ID" value="KAA8585593.1"/>
    <property type="molecule type" value="Genomic_DNA"/>
</dbReference>
<evidence type="ECO:0000256" key="1">
    <source>
        <dbReference type="SAM" id="MobiDB-lite"/>
    </source>
</evidence>
<feature type="compositionally biased region" description="Basic and acidic residues" evidence="1">
    <location>
        <begin position="228"/>
        <end position="237"/>
    </location>
</feature>
<keyword evidence="3" id="KW-1185">Reference proteome</keyword>
<evidence type="ECO:0008006" key="4">
    <source>
        <dbReference type="Google" id="ProtNLM"/>
    </source>
</evidence>
<feature type="compositionally biased region" description="Polar residues" evidence="1">
    <location>
        <begin position="148"/>
        <end position="157"/>
    </location>
</feature>
<evidence type="ECO:0000313" key="3">
    <source>
        <dbReference type="Proteomes" id="UP000327493"/>
    </source>
</evidence>
<organism evidence="2 3">
    <name type="scientific">Etheostoma spectabile</name>
    <name type="common">orangethroat darter</name>
    <dbReference type="NCBI Taxonomy" id="54343"/>
    <lineage>
        <taxon>Eukaryota</taxon>
        <taxon>Metazoa</taxon>
        <taxon>Chordata</taxon>
        <taxon>Craniata</taxon>
        <taxon>Vertebrata</taxon>
        <taxon>Euteleostomi</taxon>
        <taxon>Actinopterygii</taxon>
        <taxon>Neopterygii</taxon>
        <taxon>Teleostei</taxon>
        <taxon>Neoteleostei</taxon>
        <taxon>Acanthomorphata</taxon>
        <taxon>Eupercaria</taxon>
        <taxon>Perciformes</taxon>
        <taxon>Percoidei</taxon>
        <taxon>Percidae</taxon>
        <taxon>Etheostomatinae</taxon>
        <taxon>Etheostoma</taxon>
    </lineage>
</organism>
<dbReference type="AlphaFoldDB" id="A0A5J5CXF0"/>